<organism evidence="3 4">
    <name type="scientific">Diploptera punctata</name>
    <name type="common">Pacific beetle cockroach</name>
    <dbReference type="NCBI Taxonomy" id="6984"/>
    <lineage>
        <taxon>Eukaryota</taxon>
        <taxon>Metazoa</taxon>
        <taxon>Ecdysozoa</taxon>
        <taxon>Arthropoda</taxon>
        <taxon>Hexapoda</taxon>
        <taxon>Insecta</taxon>
        <taxon>Pterygota</taxon>
        <taxon>Neoptera</taxon>
        <taxon>Polyneoptera</taxon>
        <taxon>Dictyoptera</taxon>
        <taxon>Blattodea</taxon>
        <taxon>Blaberoidea</taxon>
        <taxon>Blaberidae</taxon>
        <taxon>Diplopterinae</taxon>
        <taxon>Diploptera</taxon>
    </lineage>
</organism>
<reference evidence="3" key="1">
    <citation type="journal article" date="2023" name="IScience">
        <title>Live-bearing cockroach genome reveals convergent evolutionary mechanisms linked to viviparity in insects and beyond.</title>
        <authorList>
            <person name="Fouks B."/>
            <person name="Harrison M.C."/>
            <person name="Mikhailova A.A."/>
            <person name="Marchal E."/>
            <person name="English S."/>
            <person name="Carruthers M."/>
            <person name="Jennings E.C."/>
            <person name="Chiamaka E.L."/>
            <person name="Frigard R.A."/>
            <person name="Pippel M."/>
            <person name="Attardo G.M."/>
            <person name="Benoit J.B."/>
            <person name="Bornberg-Bauer E."/>
            <person name="Tobe S.S."/>
        </authorList>
    </citation>
    <scope>NUCLEOTIDE SEQUENCE</scope>
    <source>
        <strain evidence="3">Stay&amp;Tobe</strain>
    </source>
</reference>
<proteinExistence type="inferred from homology"/>
<evidence type="ECO:0000259" key="2">
    <source>
        <dbReference type="Pfam" id="PF16422"/>
    </source>
</evidence>
<dbReference type="InterPro" id="IPR032200">
    <property type="entry name" value="COE_DBD"/>
</dbReference>
<feature type="domain" description="Transcription factor COE DNA-binding" evidence="2">
    <location>
        <begin position="36"/>
        <end position="85"/>
    </location>
</feature>
<comment type="caution">
    <text evidence="3">The sequence shown here is derived from an EMBL/GenBank/DDBJ whole genome shotgun (WGS) entry which is preliminary data.</text>
</comment>
<keyword evidence="4" id="KW-1185">Reference proteome</keyword>
<gene>
    <name evidence="3" type="ORF">L9F63_019496</name>
</gene>
<keyword evidence="1" id="KW-0804">Transcription</keyword>
<evidence type="ECO:0000313" key="3">
    <source>
        <dbReference type="EMBL" id="KAJ9586920.1"/>
    </source>
</evidence>
<comment type="similarity">
    <text evidence="1">Belongs to the COE family.</text>
</comment>
<keyword evidence="1" id="KW-0217">Developmental protein</keyword>
<dbReference type="InterPro" id="IPR018350">
    <property type="entry name" value="Transcription_factor_COE_CS"/>
</dbReference>
<dbReference type="InterPro" id="IPR038173">
    <property type="entry name" value="COE_DBD_sf"/>
</dbReference>
<reference evidence="3" key="2">
    <citation type="submission" date="2023-05" db="EMBL/GenBank/DDBJ databases">
        <authorList>
            <person name="Fouks B."/>
        </authorList>
    </citation>
    <scope>NUCLEOTIDE SEQUENCE</scope>
    <source>
        <strain evidence="3">Stay&amp;Tobe</strain>
        <tissue evidence="3">Testes</tissue>
    </source>
</reference>
<keyword evidence="1" id="KW-0238">DNA-binding</keyword>
<comment type="subcellular location">
    <subcellularLocation>
        <location evidence="1">Nucleus</location>
    </subcellularLocation>
</comment>
<dbReference type="InterPro" id="IPR003523">
    <property type="entry name" value="Transcription_factor_COE"/>
</dbReference>
<protein>
    <recommendedName>
        <fullName evidence="2">Transcription factor COE DNA-binding domain-containing protein</fullName>
    </recommendedName>
</protein>
<dbReference type="GO" id="GO:0006355">
    <property type="term" value="P:regulation of DNA-templated transcription"/>
    <property type="evidence" value="ECO:0007669"/>
    <property type="project" value="InterPro"/>
</dbReference>
<keyword evidence="1" id="KW-0539">Nucleus</keyword>
<evidence type="ECO:0000313" key="4">
    <source>
        <dbReference type="Proteomes" id="UP001233999"/>
    </source>
</evidence>
<dbReference type="PROSITE" id="PS01345">
    <property type="entry name" value="COE"/>
    <property type="match status" value="1"/>
</dbReference>
<keyword evidence="1" id="KW-0479">Metal-binding</keyword>
<keyword evidence="1" id="KW-0863">Zinc-finger</keyword>
<dbReference type="Pfam" id="PF16422">
    <property type="entry name" value="COE1_DBD"/>
    <property type="match status" value="1"/>
</dbReference>
<dbReference type="Gene3D" id="2.60.40.3180">
    <property type="entry name" value="Transcription factor COE1, DNA-binding domain"/>
    <property type="match status" value="1"/>
</dbReference>
<keyword evidence="1" id="KW-0862">Zinc</keyword>
<dbReference type="Proteomes" id="UP001233999">
    <property type="component" value="Unassembled WGS sequence"/>
</dbReference>
<feature type="non-terminal residue" evidence="3">
    <location>
        <position position="132"/>
    </location>
</feature>
<dbReference type="AlphaFoldDB" id="A0AAD7ZUK1"/>
<dbReference type="GO" id="GO:0003677">
    <property type="term" value="F:DNA binding"/>
    <property type="evidence" value="ECO:0007669"/>
    <property type="project" value="UniProtKB-KW"/>
</dbReference>
<keyword evidence="1" id="KW-0805">Transcription regulation</keyword>
<accession>A0AAD7ZUK1</accession>
<evidence type="ECO:0000256" key="1">
    <source>
        <dbReference type="RuleBase" id="RU004489"/>
    </source>
</evidence>
<name>A0AAD7ZUK1_DIPPU</name>
<sequence length="132" mass="15054">RIPKLILSYKPRERQIPGRPRLRPLKVTDQQRGCGRAIMYEGQDKNPEMCRVLLTHEVMCSRCCDKKSCGNRNETPSDPVIIDSFPGVPLLGRRQTSCGQRNARSVPSGTFPRSLSTCVFFLTFHHMISFFV</sequence>
<dbReference type="GO" id="GO:0005634">
    <property type="term" value="C:nucleus"/>
    <property type="evidence" value="ECO:0007669"/>
    <property type="project" value="UniProtKB-SubCell"/>
</dbReference>
<dbReference type="PANTHER" id="PTHR10747">
    <property type="entry name" value="TRANSCRIPTION FACTOR COE FAMILY MEMBER"/>
    <property type="match status" value="1"/>
</dbReference>
<dbReference type="EMBL" id="JASPKZ010006824">
    <property type="protein sequence ID" value="KAJ9586920.1"/>
    <property type="molecule type" value="Genomic_DNA"/>
</dbReference>
<feature type="non-terminal residue" evidence="3">
    <location>
        <position position="1"/>
    </location>
</feature>
<dbReference type="GO" id="GO:0008270">
    <property type="term" value="F:zinc ion binding"/>
    <property type="evidence" value="ECO:0007669"/>
    <property type="project" value="UniProtKB-KW"/>
</dbReference>